<dbReference type="InterPro" id="IPR019408">
    <property type="entry name" value="7TM_GPCR_serpentine_rcpt_Srab"/>
</dbReference>
<dbReference type="EMBL" id="BTSX01000005">
    <property type="protein sequence ID" value="GMS99796.1"/>
    <property type="molecule type" value="Genomic_DNA"/>
</dbReference>
<comment type="subcellular location">
    <subcellularLocation>
        <location evidence="1">Membrane</location>
        <topology evidence="1">Multi-pass membrane protein</topology>
    </subcellularLocation>
</comment>
<sequence>YIIFIIRDPQDLFLYKDSTSSIISMVFITIERASAYLRRRSYEKSSLRLGCILTICSVRYSLFSSSFITRELSLTFLLQYGVYIHYDFGEVRSRCTVITPSGEDYHQIMAIMQFILLGLELLTIMSYTILLRRNRAKLARGCETLTERFQLSENVRSLEFLVPIILSTTGFNVAAIFMFVLINSLNLDKRNYALCEYLTPFLYSDSMLNISSDEKDLANYLANSTAMHYVSSFIVLTIFSRFMYFLFIRDCSSKCFIAHRSLITLLAQHCLWGVIQSIGVIVDNCIVAYKHISYRSTEVLFLFNDGLLCFLRSGACMLAFQGGIYSLLVITVERYYASKTYATYEKSGLRLGIVLSFVHLILALSFFYLVVYFYDFDQTHARCIIASSKGMHFHKFQGV</sequence>
<feature type="transmembrane region" description="Helical" evidence="5">
    <location>
        <begin position="269"/>
        <end position="290"/>
    </location>
</feature>
<evidence type="ECO:0000313" key="7">
    <source>
        <dbReference type="Proteomes" id="UP001432027"/>
    </source>
</evidence>
<evidence type="ECO:0000256" key="4">
    <source>
        <dbReference type="ARBA" id="ARBA00023136"/>
    </source>
</evidence>
<evidence type="ECO:0000256" key="1">
    <source>
        <dbReference type="ARBA" id="ARBA00004141"/>
    </source>
</evidence>
<proteinExistence type="predicted"/>
<feature type="transmembrane region" description="Helical" evidence="5">
    <location>
        <begin position="226"/>
        <end position="248"/>
    </location>
</feature>
<evidence type="ECO:0000256" key="2">
    <source>
        <dbReference type="ARBA" id="ARBA00022692"/>
    </source>
</evidence>
<dbReference type="AlphaFoldDB" id="A0AAV5TZ84"/>
<evidence type="ECO:0008006" key="8">
    <source>
        <dbReference type="Google" id="ProtNLM"/>
    </source>
</evidence>
<dbReference type="GO" id="GO:0016020">
    <property type="term" value="C:membrane"/>
    <property type="evidence" value="ECO:0007669"/>
    <property type="project" value="UniProtKB-SubCell"/>
</dbReference>
<gene>
    <name evidence="6" type="ORF">PENTCL1PPCAC_21971</name>
</gene>
<accession>A0AAV5TZ84</accession>
<comment type="caution">
    <text evidence="6">The sequence shown here is derived from an EMBL/GenBank/DDBJ whole genome shotgun (WGS) entry which is preliminary data.</text>
</comment>
<feature type="transmembrane region" description="Helical" evidence="5">
    <location>
        <begin position="108"/>
        <end position="130"/>
    </location>
</feature>
<feature type="transmembrane region" description="Helical" evidence="5">
    <location>
        <begin position="49"/>
        <end position="68"/>
    </location>
</feature>
<dbReference type="Pfam" id="PF10292">
    <property type="entry name" value="7TM_GPCR_Srab"/>
    <property type="match status" value="2"/>
</dbReference>
<feature type="transmembrane region" description="Helical" evidence="5">
    <location>
        <begin position="351"/>
        <end position="374"/>
    </location>
</feature>
<dbReference type="Proteomes" id="UP001432027">
    <property type="component" value="Unassembled WGS sequence"/>
</dbReference>
<keyword evidence="3 5" id="KW-1133">Transmembrane helix</keyword>
<dbReference type="PANTHER" id="PTHR46561">
    <property type="entry name" value="SERPENTINE RECEPTOR, CLASS AB (CLASS A-LIKE)-RELATED"/>
    <property type="match status" value="1"/>
</dbReference>
<feature type="transmembrane region" description="Helical" evidence="5">
    <location>
        <begin position="160"/>
        <end position="182"/>
    </location>
</feature>
<evidence type="ECO:0000256" key="5">
    <source>
        <dbReference type="SAM" id="Phobius"/>
    </source>
</evidence>
<dbReference type="PANTHER" id="PTHR46561:SF11">
    <property type="entry name" value="SERPENTINE RECEPTOR CLASS ALPHA_BETA-14"/>
    <property type="match status" value="1"/>
</dbReference>
<evidence type="ECO:0000313" key="6">
    <source>
        <dbReference type="EMBL" id="GMS99796.1"/>
    </source>
</evidence>
<protein>
    <recommendedName>
        <fullName evidence="8">G protein-coupled receptor</fullName>
    </recommendedName>
</protein>
<organism evidence="6 7">
    <name type="scientific">Pristionchus entomophagus</name>
    <dbReference type="NCBI Taxonomy" id="358040"/>
    <lineage>
        <taxon>Eukaryota</taxon>
        <taxon>Metazoa</taxon>
        <taxon>Ecdysozoa</taxon>
        <taxon>Nematoda</taxon>
        <taxon>Chromadorea</taxon>
        <taxon>Rhabditida</taxon>
        <taxon>Rhabditina</taxon>
        <taxon>Diplogasteromorpha</taxon>
        <taxon>Diplogasteroidea</taxon>
        <taxon>Neodiplogasteridae</taxon>
        <taxon>Pristionchus</taxon>
    </lineage>
</organism>
<reference evidence="6" key="1">
    <citation type="submission" date="2023-10" db="EMBL/GenBank/DDBJ databases">
        <title>Genome assembly of Pristionchus species.</title>
        <authorList>
            <person name="Yoshida K."/>
            <person name="Sommer R.J."/>
        </authorList>
    </citation>
    <scope>NUCLEOTIDE SEQUENCE</scope>
    <source>
        <strain evidence="6">RS0144</strain>
    </source>
</reference>
<keyword evidence="2 5" id="KW-0812">Transmembrane</keyword>
<keyword evidence="4 5" id="KW-0472">Membrane</keyword>
<feature type="transmembrane region" description="Helical" evidence="5">
    <location>
        <begin position="310"/>
        <end position="330"/>
    </location>
</feature>
<dbReference type="InterPro" id="IPR053286">
    <property type="entry name" value="Nematode_rcpt-like_srab"/>
</dbReference>
<name>A0AAV5TZ84_9BILA</name>
<evidence type="ECO:0000256" key="3">
    <source>
        <dbReference type="ARBA" id="ARBA00022989"/>
    </source>
</evidence>
<feature type="non-terminal residue" evidence="6">
    <location>
        <position position="1"/>
    </location>
</feature>
<keyword evidence="7" id="KW-1185">Reference proteome</keyword>